<evidence type="ECO:0000313" key="3">
    <source>
        <dbReference type="EMBL" id="PJJ82571.1"/>
    </source>
</evidence>
<comment type="caution">
    <text evidence="3">The sequence shown here is derived from an EMBL/GenBank/DDBJ whole genome shotgun (WGS) entry which is preliminary data.</text>
</comment>
<dbReference type="Pfam" id="PF04248">
    <property type="entry name" value="NTP_transf_9"/>
    <property type="match status" value="1"/>
</dbReference>
<dbReference type="Gene3D" id="2.170.150.40">
    <property type="entry name" value="Domain of unknown function (DUF427)"/>
    <property type="match status" value="1"/>
</dbReference>
<name>A0A2M9DA10_9MICO</name>
<organism evidence="3 4">
    <name type="scientific">Salinibacterium amurskyense</name>
    <dbReference type="NCBI Taxonomy" id="205941"/>
    <lineage>
        <taxon>Bacteria</taxon>
        <taxon>Bacillati</taxon>
        <taxon>Actinomycetota</taxon>
        <taxon>Actinomycetes</taxon>
        <taxon>Micrococcales</taxon>
        <taxon>Microbacteriaceae</taxon>
        <taxon>Salinibacterium</taxon>
    </lineage>
</organism>
<feature type="domain" description="DUF427" evidence="2">
    <location>
        <begin position="41"/>
        <end position="132"/>
    </location>
</feature>
<protein>
    <submittedName>
        <fullName evidence="3">Uncharacterized protein (DUF427 family)</fullName>
    </submittedName>
</protein>
<feature type="region of interest" description="Disordered" evidence="1">
    <location>
        <begin position="1"/>
        <end position="30"/>
    </location>
</feature>
<gene>
    <name evidence="3" type="ORF">CLV85_1773</name>
</gene>
<evidence type="ECO:0000259" key="2">
    <source>
        <dbReference type="Pfam" id="PF04248"/>
    </source>
</evidence>
<accession>A0A2M9DA10</accession>
<feature type="compositionally biased region" description="Pro residues" evidence="1">
    <location>
        <begin position="1"/>
        <end position="13"/>
    </location>
</feature>
<proteinExistence type="predicted"/>
<dbReference type="OrthoDB" id="285364at2"/>
<evidence type="ECO:0000256" key="1">
    <source>
        <dbReference type="SAM" id="MobiDB-lite"/>
    </source>
</evidence>
<dbReference type="EMBL" id="PGFH01000001">
    <property type="protein sequence ID" value="PJJ82571.1"/>
    <property type="molecule type" value="Genomic_DNA"/>
</dbReference>
<dbReference type="PANTHER" id="PTHR43058:SF1">
    <property type="entry name" value="DUF427 DOMAIN-CONTAINING PROTEIN"/>
    <property type="match status" value="1"/>
</dbReference>
<dbReference type="AlphaFoldDB" id="A0A2M9DA10"/>
<dbReference type="Proteomes" id="UP000231742">
    <property type="component" value="Unassembled WGS sequence"/>
</dbReference>
<dbReference type="PANTHER" id="PTHR43058">
    <property type="entry name" value="SLR0655 PROTEIN"/>
    <property type="match status" value="1"/>
</dbReference>
<sequence length="174" mass="19099">MTPAGYPRPLPRPKPVKPKAGQESVWDYPRPPRVEHMPQRVVVRLGGTVIVDTTDAVRVLETSHPPVYYVPIAAFPEGVLVPLQGTSFCEFKGEAHYFDVVAGGVVAERAGWIYPEPTRRFEELATRVALYPGQMDSCEIDGELVTSQAGDFYGGWITKNLVGPFKGAPGTMGW</sequence>
<keyword evidence="4" id="KW-1185">Reference proteome</keyword>
<dbReference type="RefSeq" id="WP_100389154.1">
    <property type="nucleotide sequence ID" value="NZ_BMZU01000001.1"/>
</dbReference>
<reference evidence="3 4" key="1">
    <citation type="submission" date="2017-11" db="EMBL/GenBank/DDBJ databases">
        <title>Genomic Encyclopedia of Archaeal and Bacterial Type Strains, Phase II (KMG-II): From Individual Species to Whole Genera.</title>
        <authorList>
            <person name="Goeker M."/>
        </authorList>
    </citation>
    <scope>NUCLEOTIDE SEQUENCE [LARGE SCALE GENOMIC DNA]</scope>
    <source>
        <strain evidence="3 4">DSM 16400</strain>
    </source>
</reference>
<evidence type="ECO:0000313" key="4">
    <source>
        <dbReference type="Proteomes" id="UP000231742"/>
    </source>
</evidence>
<dbReference type="InterPro" id="IPR007361">
    <property type="entry name" value="DUF427"/>
</dbReference>
<dbReference type="InterPro" id="IPR038694">
    <property type="entry name" value="DUF427_sf"/>
</dbReference>